<protein>
    <submittedName>
        <fullName evidence="1">Uncharacterized protein</fullName>
    </submittedName>
</protein>
<comment type="caution">
    <text evidence="1">The sequence shown here is derived from an EMBL/GenBank/DDBJ whole genome shotgun (WGS) entry which is preliminary data.</text>
</comment>
<accession>A0ABV5GPX0</accession>
<proteinExistence type="predicted"/>
<organism evidence="1 2">
    <name type="scientific">Flavobacterium jumunjinense</name>
    <dbReference type="NCBI Taxonomy" id="998845"/>
    <lineage>
        <taxon>Bacteria</taxon>
        <taxon>Pseudomonadati</taxon>
        <taxon>Bacteroidota</taxon>
        <taxon>Flavobacteriia</taxon>
        <taxon>Flavobacteriales</taxon>
        <taxon>Flavobacteriaceae</taxon>
        <taxon>Flavobacterium</taxon>
    </lineage>
</organism>
<evidence type="ECO:0000313" key="2">
    <source>
        <dbReference type="Proteomes" id="UP001589607"/>
    </source>
</evidence>
<evidence type="ECO:0000313" key="1">
    <source>
        <dbReference type="EMBL" id="MFB9097397.1"/>
    </source>
</evidence>
<reference evidence="1 2" key="1">
    <citation type="submission" date="2024-09" db="EMBL/GenBank/DDBJ databases">
        <authorList>
            <person name="Sun Q."/>
            <person name="Mori K."/>
        </authorList>
    </citation>
    <scope>NUCLEOTIDE SEQUENCE [LARGE SCALE GENOMIC DNA]</scope>
    <source>
        <strain evidence="1 2">CECT 7955</strain>
    </source>
</reference>
<dbReference type="EMBL" id="JBHMEY010000044">
    <property type="protein sequence ID" value="MFB9097397.1"/>
    <property type="molecule type" value="Genomic_DNA"/>
</dbReference>
<sequence length="278" mass="32472">MNNITNLELNKKTKIDNSLSILLTRFSHKNAISDKQVSVLSGHLIFFQGEKEYELMISMYESADRISHKKEYESINWNEYTIKLKHISSYESIDVVITKNDAPIKKNIPLDKSQLISKANKIITTKYSQFIFDPLLYEITAWKSSEETIVKYRRIIRFVPLEKKDENLDYDFEVNLTNQSVSPFDFWGLDKFYFPTIEEQEKINFVIKEFGLPRLGFNNTIVEGPDMYSIYIDNEVAFGEYFIDKKTGKECMGSIEGSYALPDFPELINQDPLIEIKE</sequence>
<keyword evidence="2" id="KW-1185">Reference proteome</keyword>
<name>A0ABV5GPX0_9FLAO</name>
<dbReference type="RefSeq" id="WP_236455908.1">
    <property type="nucleotide sequence ID" value="NZ_CBCSGE010000034.1"/>
</dbReference>
<gene>
    <name evidence="1" type="ORF">ACFFVF_12790</name>
</gene>
<dbReference type="Proteomes" id="UP001589607">
    <property type="component" value="Unassembled WGS sequence"/>
</dbReference>